<evidence type="ECO:0000313" key="3">
    <source>
        <dbReference type="EMBL" id="AOR24530.1"/>
    </source>
</evidence>
<dbReference type="InterPro" id="IPR029767">
    <property type="entry name" value="WecB-like"/>
</dbReference>
<sequence>MKVLTVIGARPQFIKAATVSNKLRKNGNSEILVHTGQHYDNNMSDIFFEELGIPKPDYNLNIGSSNHGNQTGSMLCSLEDIYLKEKPDMVLVYGDTNSTLAGSLCASKLLIPVAHVEAGLRSFNKAMPEEQNRILTDHISDLLFAPTLTAVKNLATENITKGVYNTGDVMYDAINLFKERAKEVSNITETLDLAPNSYILSTIHRAENTNSIERLTSIIKALSECGKKIILPLHPRTKKFINQYDLHVGDNIKIIDPVGYLEMISLQENSAKIVTDSGGVQKEAYFLKKPCITMRDETEWIETIENGWNVIVGSDSNKILDAIENFNPTGTPASAFGNGDTSSIITDIIQNYKR</sequence>
<dbReference type="Proteomes" id="UP000094652">
    <property type="component" value="Chromosome"/>
</dbReference>
<dbReference type="GO" id="GO:0016853">
    <property type="term" value="F:isomerase activity"/>
    <property type="evidence" value="ECO:0007669"/>
    <property type="project" value="UniProtKB-KW"/>
</dbReference>
<dbReference type="PANTHER" id="PTHR43174:SF1">
    <property type="entry name" value="UDP-N-ACETYLGLUCOSAMINE 2-EPIMERASE"/>
    <property type="match status" value="1"/>
</dbReference>
<dbReference type="Pfam" id="PF02350">
    <property type="entry name" value="Epimerase_2"/>
    <property type="match status" value="1"/>
</dbReference>
<dbReference type="CDD" id="cd03786">
    <property type="entry name" value="GTB_UDP-GlcNAc_2-Epimerase"/>
    <property type="match status" value="1"/>
</dbReference>
<keyword evidence="1" id="KW-0413">Isomerase</keyword>
<evidence type="ECO:0000259" key="2">
    <source>
        <dbReference type="Pfam" id="PF02350"/>
    </source>
</evidence>
<comment type="similarity">
    <text evidence="1">Belongs to the UDP-N-acetylglucosamine 2-epimerase family.</text>
</comment>
<gene>
    <name evidence="3" type="ORF">BGI42_12630</name>
</gene>
<dbReference type="RefSeq" id="WP_069680657.1">
    <property type="nucleotide sequence ID" value="NZ_CP017253.2"/>
</dbReference>
<proteinExistence type="inferred from homology"/>
<dbReference type="STRING" id="394958.BGI42_12630"/>
<name>A0A1D7XMX2_9CLOT</name>
<dbReference type="EMBL" id="CP017253">
    <property type="protein sequence ID" value="AOR24530.1"/>
    <property type="molecule type" value="Genomic_DNA"/>
</dbReference>
<dbReference type="PANTHER" id="PTHR43174">
    <property type="entry name" value="UDP-N-ACETYLGLUCOSAMINE 2-EPIMERASE"/>
    <property type="match status" value="1"/>
</dbReference>
<evidence type="ECO:0000256" key="1">
    <source>
        <dbReference type="RuleBase" id="RU003513"/>
    </source>
</evidence>
<dbReference type="InterPro" id="IPR003331">
    <property type="entry name" value="UDP_GlcNAc_Epimerase_2_dom"/>
</dbReference>
<dbReference type="KEGG" id="ctae:BGI42_12630"/>
<protein>
    <submittedName>
        <fullName evidence="3">UDP-N-acetylglucosamine 2-epimerase (Non-hydrolyzing)</fullName>
    </submittedName>
</protein>
<keyword evidence="4" id="KW-1185">Reference proteome</keyword>
<dbReference type="SUPFAM" id="SSF53756">
    <property type="entry name" value="UDP-Glycosyltransferase/glycogen phosphorylase"/>
    <property type="match status" value="1"/>
</dbReference>
<dbReference type="NCBIfam" id="TIGR00236">
    <property type="entry name" value="wecB"/>
    <property type="match status" value="1"/>
</dbReference>
<feature type="domain" description="UDP-N-acetylglucosamine 2-epimerase" evidence="2">
    <location>
        <begin position="23"/>
        <end position="349"/>
    </location>
</feature>
<accession>A0A1D7XMX2</accession>
<dbReference type="Gene3D" id="3.40.50.2000">
    <property type="entry name" value="Glycogen Phosphorylase B"/>
    <property type="match status" value="2"/>
</dbReference>
<organism evidence="3 4">
    <name type="scientific">Clostridium taeniosporum</name>
    <dbReference type="NCBI Taxonomy" id="394958"/>
    <lineage>
        <taxon>Bacteria</taxon>
        <taxon>Bacillati</taxon>
        <taxon>Bacillota</taxon>
        <taxon>Clostridia</taxon>
        <taxon>Eubacteriales</taxon>
        <taxon>Clostridiaceae</taxon>
        <taxon>Clostridium</taxon>
    </lineage>
</organism>
<dbReference type="OrthoDB" id="9803238at2"/>
<reference evidence="4" key="1">
    <citation type="submission" date="2016-09" db="EMBL/GenBank/DDBJ databases">
        <title>Genomics of Clostridium taeniosporum, an organism which forms endospores with ribbon-like appendages.</title>
        <authorList>
            <person name="Walker J.R."/>
        </authorList>
    </citation>
    <scope>NUCLEOTIDE SEQUENCE [LARGE SCALE GENOMIC DNA]</scope>
    <source>
        <strain evidence="4">1/k</strain>
    </source>
</reference>
<evidence type="ECO:0000313" key="4">
    <source>
        <dbReference type="Proteomes" id="UP000094652"/>
    </source>
</evidence>
<dbReference type="AlphaFoldDB" id="A0A1D7XMX2"/>